<protein>
    <submittedName>
        <fullName evidence="5">GT2 family glycosyltransferase</fullName>
    </submittedName>
</protein>
<dbReference type="PANTHER" id="PTHR43685:SF5">
    <property type="entry name" value="GLYCOSYLTRANSFERASE EPSE-RELATED"/>
    <property type="match status" value="1"/>
</dbReference>
<proteinExistence type="inferred from homology"/>
<dbReference type="InterPro" id="IPR050834">
    <property type="entry name" value="Glycosyltransf_2"/>
</dbReference>
<dbReference type="RefSeq" id="WP_179388526.1">
    <property type="nucleotide sequence ID" value="NZ_JACBYQ010000001.1"/>
</dbReference>
<comment type="similarity">
    <text evidence="1">Belongs to the glycosyltransferase 2 family.</text>
</comment>
<dbReference type="AlphaFoldDB" id="A0A7Y9LSI3"/>
<keyword evidence="2" id="KW-0328">Glycosyltransferase</keyword>
<feature type="domain" description="Glycosyltransferase 2-like" evidence="4">
    <location>
        <begin position="9"/>
        <end position="137"/>
    </location>
</feature>
<organism evidence="5 6">
    <name type="scientific">Psychromicrobium silvestre</name>
    <dbReference type="NCBI Taxonomy" id="1645614"/>
    <lineage>
        <taxon>Bacteria</taxon>
        <taxon>Bacillati</taxon>
        <taxon>Actinomycetota</taxon>
        <taxon>Actinomycetes</taxon>
        <taxon>Micrococcales</taxon>
        <taxon>Micrococcaceae</taxon>
        <taxon>Psychromicrobium</taxon>
    </lineage>
</organism>
<reference evidence="5 6" key="1">
    <citation type="submission" date="2020-07" db="EMBL/GenBank/DDBJ databases">
        <title>Sequencing the genomes of 1000 actinobacteria strains.</title>
        <authorList>
            <person name="Klenk H.-P."/>
        </authorList>
    </citation>
    <scope>NUCLEOTIDE SEQUENCE [LARGE SCALE GENOMIC DNA]</scope>
    <source>
        <strain evidence="5 6">DSM 102047</strain>
    </source>
</reference>
<comment type="caution">
    <text evidence="5">The sequence shown here is derived from an EMBL/GenBank/DDBJ whole genome shotgun (WGS) entry which is preliminary data.</text>
</comment>
<name>A0A7Y9LSI3_9MICC</name>
<feature type="domain" description="Glycosyltransferase 2-like" evidence="4">
    <location>
        <begin position="326"/>
        <end position="453"/>
    </location>
</feature>
<dbReference type="Gene3D" id="3.90.550.10">
    <property type="entry name" value="Spore Coat Polysaccharide Biosynthesis Protein SpsA, Chain A"/>
    <property type="match status" value="2"/>
</dbReference>
<evidence type="ECO:0000313" key="6">
    <source>
        <dbReference type="Proteomes" id="UP000521748"/>
    </source>
</evidence>
<evidence type="ECO:0000256" key="2">
    <source>
        <dbReference type="ARBA" id="ARBA00022676"/>
    </source>
</evidence>
<dbReference type="GO" id="GO:0016740">
    <property type="term" value="F:transferase activity"/>
    <property type="evidence" value="ECO:0007669"/>
    <property type="project" value="UniProtKB-KW"/>
</dbReference>
<evidence type="ECO:0000256" key="1">
    <source>
        <dbReference type="ARBA" id="ARBA00006739"/>
    </source>
</evidence>
<keyword evidence="6" id="KW-1185">Reference proteome</keyword>
<keyword evidence="3 5" id="KW-0808">Transferase</keyword>
<evidence type="ECO:0000259" key="4">
    <source>
        <dbReference type="Pfam" id="PF00535"/>
    </source>
</evidence>
<evidence type="ECO:0000256" key="3">
    <source>
        <dbReference type="ARBA" id="ARBA00022679"/>
    </source>
</evidence>
<dbReference type="InterPro" id="IPR001173">
    <property type="entry name" value="Glyco_trans_2-like"/>
</dbReference>
<dbReference type="Proteomes" id="UP000521748">
    <property type="component" value="Unassembled WGS sequence"/>
</dbReference>
<dbReference type="SUPFAM" id="SSF53448">
    <property type="entry name" value="Nucleotide-diphospho-sugar transferases"/>
    <property type="match status" value="2"/>
</dbReference>
<dbReference type="PANTHER" id="PTHR43685">
    <property type="entry name" value="GLYCOSYLTRANSFERASE"/>
    <property type="match status" value="1"/>
</dbReference>
<dbReference type="Pfam" id="PF00535">
    <property type="entry name" value="Glycos_transf_2"/>
    <property type="match status" value="2"/>
</dbReference>
<accession>A0A7Y9LSI3</accession>
<dbReference type="EMBL" id="JACBYQ010000001">
    <property type="protein sequence ID" value="NYE94809.1"/>
    <property type="molecule type" value="Genomic_DNA"/>
</dbReference>
<dbReference type="InterPro" id="IPR029044">
    <property type="entry name" value="Nucleotide-diphossugar_trans"/>
</dbReference>
<evidence type="ECO:0000313" key="5">
    <source>
        <dbReference type="EMBL" id="NYE94809.1"/>
    </source>
</evidence>
<sequence length="605" mass="66597">MKMTRVVAVLVSFNREELLRNAIAAIVAADQLPAALVVVDNGSSDGSVAYLRSLDLPFDYELVELNRNTGGAGGFTVGMAHALAGHRPDLLWIMDDDTEPHRNTLSEAVALWERYPSAQPPVFVASRVLWTDGRDHPMNSPRTRFGAAGAERAKAAKLSARVVRSASFVSLFVSAEAVRRDGLPVVDYFLWNDDFEFTARLAKDGLALASEKSTVSHHTKVFDSNTVDVGERFYFEVRNKLWMFTRSSALTAGEKLLYGGATLRRWLSMVSRSSSRSVVLRAGLRGAREGLLKRPRANDQALEGVHRLPAWKLEATASAVAPAEFSVLLPVYAGDDVAKFRRALDSVTVQQSRPPAEVVIVRDGPVSPEIETLLREVESSLPGAKVLRLEQATGLAQALDAGLAACSNELVARMDADDISLAERFERQLPYLEAGYDIVGSAIEEIGEDESRVLAYRPVPLDEREILDSSGFRSPFHHPSVVYRKSAVLRAGGYGETPGVEDYWLWLRLLHQGARPVNLAEPLLRYRVSAGAYHRRGGLKMLSSEFGLQNRMLAARYISPFGWLRNVLIRGGYRLIPTAVRKAGYRGAFTQSPAEPTPNSDSPER</sequence>
<gene>
    <name evidence="5" type="ORF">FHU41_001030</name>
</gene>